<accession>A0A381XM04</accession>
<dbReference type="Pfam" id="PF16198">
    <property type="entry name" value="TruB_C_2"/>
    <property type="match status" value="1"/>
</dbReference>
<dbReference type="GO" id="GO:0006400">
    <property type="term" value="P:tRNA modification"/>
    <property type="evidence" value="ECO:0007669"/>
    <property type="project" value="TreeGrafter"/>
</dbReference>
<name>A0A381XM04_9ZZZZ</name>
<organism evidence="7">
    <name type="scientific">marine metagenome</name>
    <dbReference type="NCBI Taxonomy" id="408172"/>
    <lineage>
        <taxon>unclassified sequences</taxon>
        <taxon>metagenomes</taxon>
        <taxon>ecological metagenomes</taxon>
    </lineage>
</organism>
<dbReference type="InterPro" id="IPR015947">
    <property type="entry name" value="PUA-like_sf"/>
</dbReference>
<dbReference type="AlphaFoldDB" id="A0A381XM04"/>
<dbReference type="PANTHER" id="PTHR13767">
    <property type="entry name" value="TRNA-PSEUDOURIDINE SYNTHASE"/>
    <property type="match status" value="1"/>
</dbReference>
<dbReference type="CDD" id="cd02573">
    <property type="entry name" value="PseudoU_synth_EcTruB"/>
    <property type="match status" value="1"/>
</dbReference>
<dbReference type="SUPFAM" id="SSF55120">
    <property type="entry name" value="Pseudouridine synthase"/>
    <property type="match status" value="1"/>
</dbReference>
<dbReference type="InterPro" id="IPR015240">
    <property type="entry name" value="tRNA_sdUridine_synth_fam1_C"/>
</dbReference>
<gene>
    <name evidence="7" type="ORF">METZ01_LOCUS118622</name>
</gene>
<evidence type="ECO:0000256" key="1">
    <source>
        <dbReference type="ARBA" id="ARBA00012787"/>
    </source>
</evidence>
<feature type="domain" description="tRNA pseudouridine synthase II TruB subfamily 1 C-terminal" evidence="5">
    <location>
        <begin position="247"/>
        <end position="302"/>
    </location>
</feature>
<dbReference type="Pfam" id="PF01509">
    <property type="entry name" value="TruB_N"/>
    <property type="match status" value="1"/>
</dbReference>
<dbReference type="Gene3D" id="2.30.130.10">
    <property type="entry name" value="PUA domain"/>
    <property type="match status" value="1"/>
</dbReference>
<evidence type="ECO:0000259" key="6">
    <source>
        <dbReference type="Pfam" id="PF16198"/>
    </source>
</evidence>
<evidence type="ECO:0000259" key="5">
    <source>
        <dbReference type="Pfam" id="PF09157"/>
    </source>
</evidence>
<dbReference type="Pfam" id="PF09157">
    <property type="entry name" value="TruB-C_2"/>
    <property type="match status" value="1"/>
</dbReference>
<sequence>VVTKKSRKAREINGIALLNKPLGVTSNQALQQIKKLFVAVKVGHAGTLDPLATGMLPICFGFATRLSSYLLNSEKSYTVCGELGIATETGDTEGKVILRGRKLNVGQAKIASTLELFLGHIEQIPPMYSALKHKGRRLYDLARQGINVEREARKIYISSISLVRYQWPEFVFTVSCSKGTYVRTLVQDIASRLGTCAHVRSLHRNAVQPFREEQMLGMPVFRSFAEEGFDKLDKLLLPADGAIACWPRILISDTKKIKLLRGQAVEAEPQWPRSQVRLYSSYEGLFGVGEVLVEGKLVPRKMMVDPIPWN</sequence>
<keyword evidence="3" id="KW-0413">Isomerase</keyword>
<evidence type="ECO:0000259" key="4">
    <source>
        <dbReference type="Pfam" id="PF01509"/>
    </source>
</evidence>
<dbReference type="InterPro" id="IPR032819">
    <property type="entry name" value="TruB_C"/>
</dbReference>
<feature type="domain" description="Pseudouridine synthase II N-terminal" evidence="4">
    <location>
        <begin position="34"/>
        <end position="182"/>
    </location>
</feature>
<keyword evidence="2" id="KW-0819">tRNA processing</keyword>
<protein>
    <recommendedName>
        <fullName evidence="1">tRNA pseudouridine(55) synthase</fullName>
        <ecNumber evidence="1">5.4.99.25</ecNumber>
    </recommendedName>
</protein>
<dbReference type="EMBL" id="UINC01015653">
    <property type="protein sequence ID" value="SVA65768.1"/>
    <property type="molecule type" value="Genomic_DNA"/>
</dbReference>
<dbReference type="Gene3D" id="3.30.2350.10">
    <property type="entry name" value="Pseudouridine synthase"/>
    <property type="match status" value="1"/>
</dbReference>
<dbReference type="GO" id="GO:0003723">
    <property type="term" value="F:RNA binding"/>
    <property type="evidence" value="ECO:0007669"/>
    <property type="project" value="InterPro"/>
</dbReference>
<dbReference type="InterPro" id="IPR002501">
    <property type="entry name" value="PsdUridine_synth_N"/>
</dbReference>
<reference evidence="7" key="1">
    <citation type="submission" date="2018-05" db="EMBL/GenBank/DDBJ databases">
        <authorList>
            <person name="Lanie J.A."/>
            <person name="Ng W.-L."/>
            <person name="Kazmierczak K.M."/>
            <person name="Andrzejewski T.M."/>
            <person name="Davidsen T.M."/>
            <person name="Wayne K.J."/>
            <person name="Tettelin H."/>
            <person name="Glass J.I."/>
            <person name="Rusch D."/>
            <person name="Podicherti R."/>
            <person name="Tsui H.-C.T."/>
            <person name="Winkler M.E."/>
        </authorList>
    </citation>
    <scope>NUCLEOTIDE SEQUENCE</scope>
</reference>
<dbReference type="PANTHER" id="PTHR13767:SF2">
    <property type="entry name" value="PSEUDOURIDYLATE SYNTHASE TRUB1"/>
    <property type="match status" value="1"/>
</dbReference>
<proteinExistence type="inferred from homology"/>
<dbReference type="NCBIfam" id="TIGR00431">
    <property type="entry name" value="TruB"/>
    <property type="match status" value="1"/>
</dbReference>
<evidence type="ECO:0000256" key="2">
    <source>
        <dbReference type="ARBA" id="ARBA00022694"/>
    </source>
</evidence>
<feature type="non-terminal residue" evidence="7">
    <location>
        <position position="1"/>
    </location>
</feature>
<feature type="domain" description="tRNA pseudouridylate synthase B C-terminal" evidence="6">
    <location>
        <begin position="183"/>
        <end position="243"/>
    </location>
</feature>
<dbReference type="EC" id="5.4.99.25" evidence="1"/>
<evidence type="ECO:0000256" key="3">
    <source>
        <dbReference type="ARBA" id="ARBA00023235"/>
    </source>
</evidence>
<evidence type="ECO:0000313" key="7">
    <source>
        <dbReference type="EMBL" id="SVA65768.1"/>
    </source>
</evidence>
<dbReference type="InterPro" id="IPR036974">
    <property type="entry name" value="PUA_sf"/>
</dbReference>
<dbReference type="GO" id="GO:0160148">
    <property type="term" value="F:tRNA pseudouridine(55) synthase activity"/>
    <property type="evidence" value="ECO:0007669"/>
    <property type="project" value="UniProtKB-EC"/>
</dbReference>
<dbReference type="InterPro" id="IPR020103">
    <property type="entry name" value="PsdUridine_synth_cat_dom_sf"/>
</dbReference>
<dbReference type="SUPFAM" id="SSF88697">
    <property type="entry name" value="PUA domain-like"/>
    <property type="match status" value="1"/>
</dbReference>
<dbReference type="InterPro" id="IPR014780">
    <property type="entry name" value="tRNA_psdUridine_synth_TruB"/>
</dbReference>
<dbReference type="HAMAP" id="MF_01080">
    <property type="entry name" value="TruB_bact"/>
    <property type="match status" value="1"/>
</dbReference>
<dbReference type="GO" id="GO:1990481">
    <property type="term" value="P:mRNA pseudouridine synthesis"/>
    <property type="evidence" value="ECO:0007669"/>
    <property type="project" value="TreeGrafter"/>
</dbReference>